<dbReference type="EMBL" id="BOMI01000021">
    <property type="protein sequence ID" value="GID72772.1"/>
    <property type="molecule type" value="Genomic_DNA"/>
</dbReference>
<evidence type="ECO:0000256" key="1">
    <source>
        <dbReference type="SAM" id="MobiDB-lite"/>
    </source>
</evidence>
<reference evidence="2 3" key="1">
    <citation type="submission" date="2021-01" db="EMBL/GenBank/DDBJ databases">
        <title>Whole genome shotgun sequence of Actinoplanes deccanensis NBRC 13994.</title>
        <authorList>
            <person name="Komaki H."/>
            <person name="Tamura T."/>
        </authorList>
    </citation>
    <scope>NUCLEOTIDE SEQUENCE [LARGE SCALE GENOMIC DNA]</scope>
    <source>
        <strain evidence="2 3">NBRC 13994</strain>
    </source>
</reference>
<feature type="region of interest" description="Disordered" evidence="1">
    <location>
        <begin position="1"/>
        <end position="34"/>
    </location>
</feature>
<comment type="caution">
    <text evidence="2">The sequence shown here is derived from an EMBL/GenBank/DDBJ whole genome shotgun (WGS) entry which is preliminary data.</text>
</comment>
<feature type="compositionally biased region" description="Acidic residues" evidence="1">
    <location>
        <begin position="14"/>
        <end position="27"/>
    </location>
</feature>
<keyword evidence="3" id="KW-1185">Reference proteome</keyword>
<evidence type="ECO:0000313" key="3">
    <source>
        <dbReference type="Proteomes" id="UP000609879"/>
    </source>
</evidence>
<organism evidence="2 3">
    <name type="scientific">Paractinoplanes deccanensis</name>
    <dbReference type="NCBI Taxonomy" id="113561"/>
    <lineage>
        <taxon>Bacteria</taxon>
        <taxon>Bacillati</taxon>
        <taxon>Actinomycetota</taxon>
        <taxon>Actinomycetes</taxon>
        <taxon>Micromonosporales</taxon>
        <taxon>Micromonosporaceae</taxon>
        <taxon>Paractinoplanes</taxon>
    </lineage>
</organism>
<feature type="compositionally biased region" description="Gly residues" evidence="1">
    <location>
        <begin position="235"/>
        <end position="248"/>
    </location>
</feature>
<proteinExistence type="predicted"/>
<gene>
    <name evidence="2" type="ORF">Ade02nite_14130</name>
</gene>
<name>A0ABQ3XYN6_9ACTN</name>
<sequence>MYETTFEIPGESFESYENEGESYESESYESQGEGESFEGEAELVQELMEISSEAEMDRFLGKLAGSIVRGAGKFIKSPVGKALGGVLKNVAKRALPVVGGALGSMVMPGAGTAIGAKLGGLAGGLLEAEEAESMGEVEAEYEAATRYVRFARAAYGNAARAPRNLPPRAIVRAASISAARRYAPSLLHGDQRRGQWRGRRRGYPMWAAYEPQPWYGGNGYDPGDGDDGYDDGYEGEGAGGRSSGGGNGNRAAEGRWVRRKGRIVVLGA</sequence>
<evidence type="ECO:0000313" key="2">
    <source>
        <dbReference type="EMBL" id="GID72772.1"/>
    </source>
</evidence>
<protein>
    <submittedName>
        <fullName evidence="2">Uncharacterized protein</fullName>
    </submittedName>
</protein>
<accession>A0ABQ3XYN6</accession>
<dbReference type="RefSeq" id="WP_203760706.1">
    <property type="nucleotide sequence ID" value="NZ_BAAABO010000006.1"/>
</dbReference>
<dbReference type="Proteomes" id="UP000609879">
    <property type="component" value="Unassembled WGS sequence"/>
</dbReference>
<feature type="compositionally biased region" description="Acidic residues" evidence="1">
    <location>
        <begin position="223"/>
        <end position="234"/>
    </location>
</feature>
<feature type="region of interest" description="Disordered" evidence="1">
    <location>
        <begin position="216"/>
        <end position="254"/>
    </location>
</feature>